<evidence type="ECO:0000313" key="6">
    <source>
        <dbReference type="EMBL" id="EAL8415929.1"/>
    </source>
</evidence>
<sequence length="147" mass="16754">MSSIRIVAGILLVISLIGIYIGWNIHSDFNYEPLGPRPFPVGTLILIALCSIFLVFFSEDTKVKWGDFILWKKLIVLTLAFLIYALFFEFLGFIICTIFLIFTITLLFGATLIKAIVFSISSSIILYYLFNTLLQITLPFGFIFDNF</sequence>
<evidence type="ECO:0000259" key="2">
    <source>
        <dbReference type="Pfam" id="PF07331"/>
    </source>
</evidence>
<evidence type="ECO:0000256" key="1">
    <source>
        <dbReference type="SAM" id="Phobius"/>
    </source>
</evidence>
<protein>
    <submittedName>
        <fullName evidence="5">Tripartite tricarboxylate transporter TctB family protein</fullName>
    </submittedName>
</protein>
<evidence type="ECO:0000313" key="7">
    <source>
        <dbReference type="EMBL" id="EAL9204560.1"/>
    </source>
</evidence>
<feature type="transmembrane region" description="Helical" evidence="1">
    <location>
        <begin position="38"/>
        <end position="57"/>
    </location>
</feature>
<feature type="transmembrane region" description="Helical" evidence="1">
    <location>
        <begin position="125"/>
        <end position="144"/>
    </location>
</feature>
<evidence type="ECO:0000313" key="8">
    <source>
        <dbReference type="Proteomes" id="UP000333665"/>
    </source>
</evidence>
<evidence type="ECO:0000313" key="3">
    <source>
        <dbReference type="EMBL" id="EAK4357863.1"/>
    </source>
</evidence>
<feature type="transmembrane region" description="Helical" evidence="1">
    <location>
        <begin position="7"/>
        <end position="26"/>
    </location>
</feature>
<keyword evidence="1" id="KW-1133">Transmembrane helix</keyword>
<dbReference type="GeneID" id="66544673"/>
<dbReference type="Proteomes" id="UP000352088">
    <property type="component" value="Unassembled WGS sequence"/>
</dbReference>
<keyword evidence="1" id="KW-0812">Transmembrane</keyword>
<dbReference type="EMBL" id="AACGUZ010000002">
    <property type="protein sequence ID" value="EAK5102988.1"/>
    <property type="molecule type" value="Genomic_DNA"/>
</dbReference>
<evidence type="ECO:0000313" key="9">
    <source>
        <dbReference type="Proteomes" id="UP000352088"/>
    </source>
</evidence>
<dbReference type="Pfam" id="PF07331">
    <property type="entry name" value="TctB"/>
    <property type="match status" value="1"/>
</dbReference>
<dbReference type="InterPro" id="IPR009936">
    <property type="entry name" value="DUF1468"/>
</dbReference>
<keyword evidence="1" id="KW-0472">Membrane</keyword>
<evidence type="ECO:0000313" key="12">
    <source>
        <dbReference type="Proteomes" id="UP000411403"/>
    </source>
</evidence>
<dbReference type="Proteomes" id="UP000411403">
    <property type="component" value="Unassembled WGS sequence"/>
</dbReference>
<name>A0A1B3XBP8_CAMCO</name>
<dbReference type="EMBL" id="AACQHW010000004">
    <property type="protein sequence ID" value="EAL6850776.1"/>
    <property type="molecule type" value="Genomic_DNA"/>
</dbReference>
<evidence type="ECO:0000313" key="5">
    <source>
        <dbReference type="EMBL" id="EAL6850776.1"/>
    </source>
</evidence>
<evidence type="ECO:0000313" key="10">
    <source>
        <dbReference type="Proteomes" id="UP000365807"/>
    </source>
</evidence>
<dbReference type="Proteomes" id="UP000409545">
    <property type="component" value="Unassembled WGS sequence"/>
</dbReference>
<dbReference type="AlphaFoldDB" id="A0A1B3XBP8"/>
<evidence type="ECO:0000313" key="4">
    <source>
        <dbReference type="EMBL" id="EAK5102988.1"/>
    </source>
</evidence>
<dbReference type="EMBL" id="AACRQU010000001">
    <property type="protein sequence ID" value="EAL8415929.1"/>
    <property type="molecule type" value="Genomic_DNA"/>
</dbReference>
<evidence type="ECO:0000313" key="11">
    <source>
        <dbReference type="Proteomes" id="UP000409545"/>
    </source>
</evidence>
<reference evidence="5 9" key="1">
    <citation type="submission" date="2018-07" db="EMBL/GenBank/DDBJ databases">
        <authorList>
            <consortium name="NARMS: The National Antimicrobial Resistance Monitoring System"/>
        </authorList>
    </citation>
    <scope>NUCLEOTIDE SEQUENCE [LARGE SCALE GENOMIC DNA]</scope>
    <source>
        <strain evidence="7 12">CVM N17C171</strain>
        <strain evidence="5 9">CVM N17C548</strain>
        <strain evidence="3 10">FSIS11807978</strain>
        <strain evidence="6 8">FSIS11812579</strain>
        <strain evidence="4 11">FSIS1711007</strain>
    </source>
</reference>
<dbReference type="EMBL" id="AACGFG010000003">
    <property type="protein sequence ID" value="EAK4357863.1"/>
    <property type="molecule type" value="Genomic_DNA"/>
</dbReference>
<dbReference type="EMBL" id="AACSIE010000004">
    <property type="protein sequence ID" value="EAL9204560.1"/>
    <property type="molecule type" value="Genomic_DNA"/>
</dbReference>
<dbReference type="RefSeq" id="WP_002778194.1">
    <property type="nucleotide sequence ID" value="NZ_AP028338.1"/>
</dbReference>
<feature type="domain" description="DUF1468" evidence="2">
    <location>
        <begin position="6"/>
        <end position="139"/>
    </location>
</feature>
<dbReference type="KEGG" id="ccof:VC76_01720"/>
<feature type="transmembrane region" description="Helical" evidence="1">
    <location>
        <begin position="69"/>
        <end position="86"/>
    </location>
</feature>
<accession>A0A1B3XBP8</accession>
<dbReference type="OrthoDB" id="5519430at2"/>
<organism evidence="5 9">
    <name type="scientific">Campylobacter coli</name>
    <dbReference type="NCBI Taxonomy" id="195"/>
    <lineage>
        <taxon>Bacteria</taxon>
        <taxon>Pseudomonadati</taxon>
        <taxon>Campylobacterota</taxon>
        <taxon>Epsilonproteobacteria</taxon>
        <taxon>Campylobacterales</taxon>
        <taxon>Campylobacteraceae</taxon>
        <taxon>Campylobacter</taxon>
    </lineage>
</organism>
<dbReference type="Proteomes" id="UP000365807">
    <property type="component" value="Unassembled WGS sequence"/>
</dbReference>
<comment type="caution">
    <text evidence="5">The sequence shown here is derived from an EMBL/GenBank/DDBJ whole genome shotgun (WGS) entry which is preliminary data.</text>
</comment>
<proteinExistence type="predicted"/>
<dbReference type="Proteomes" id="UP000333665">
    <property type="component" value="Unassembled WGS sequence"/>
</dbReference>
<gene>
    <name evidence="4" type="ORF">B9Q54_01675</name>
    <name evidence="3" type="ORF">C6T04_02820</name>
    <name evidence="5" type="ORF">DSX26_04755</name>
    <name evidence="6" type="ORF">DYF97_00625</name>
    <name evidence="7" type="ORF">DYU70_05225</name>
</gene>
<dbReference type="STRING" id="195.ATE51_03564"/>
<feature type="transmembrane region" description="Helical" evidence="1">
    <location>
        <begin position="92"/>
        <end position="113"/>
    </location>
</feature>